<evidence type="ECO:0000313" key="3">
    <source>
        <dbReference type="EMBL" id="KAK1271140.1"/>
    </source>
</evidence>
<feature type="transmembrane region" description="Helical" evidence="1">
    <location>
        <begin position="126"/>
        <end position="145"/>
    </location>
</feature>
<dbReference type="Proteomes" id="UP001179952">
    <property type="component" value="Unassembled WGS sequence"/>
</dbReference>
<proteinExistence type="predicted"/>
<feature type="transmembrane region" description="Helical" evidence="1">
    <location>
        <begin position="93"/>
        <end position="114"/>
    </location>
</feature>
<reference evidence="3" key="1">
    <citation type="journal article" date="2023" name="Nat. Commun.">
        <title>Diploid and tetraploid genomes of Acorus and the evolution of monocots.</title>
        <authorList>
            <person name="Ma L."/>
            <person name="Liu K.W."/>
            <person name="Li Z."/>
            <person name="Hsiao Y.Y."/>
            <person name="Qi Y."/>
            <person name="Fu T."/>
            <person name="Tang G.D."/>
            <person name="Zhang D."/>
            <person name="Sun W.H."/>
            <person name="Liu D.K."/>
            <person name="Li Y."/>
            <person name="Chen G.Z."/>
            <person name="Liu X.D."/>
            <person name="Liao X.Y."/>
            <person name="Jiang Y.T."/>
            <person name="Yu X."/>
            <person name="Hao Y."/>
            <person name="Huang J."/>
            <person name="Zhao X.W."/>
            <person name="Ke S."/>
            <person name="Chen Y.Y."/>
            <person name="Wu W.L."/>
            <person name="Hsu J.L."/>
            <person name="Lin Y.F."/>
            <person name="Huang M.D."/>
            <person name="Li C.Y."/>
            <person name="Huang L."/>
            <person name="Wang Z.W."/>
            <person name="Zhao X."/>
            <person name="Zhong W.Y."/>
            <person name="Peng D.H."/>
            <person name="Ahmad S."/>
            <person name="Lan S."/>
            <person name="Zhang J.S."/>
            <person name="Tsai W.C."/>
            <person name="Van de Peer Y."/>
            <person name="Liu Z.J."/>
        </authorList>
    </citation>
    <scope>NUCLEOTIDE SEQUENCE</scope>
    <source>
        <strain evidence="3">SCP</strain>
    </source>
</reference>
<feature type="domain" description="Heparan-alpha-glucosaminide N-acetyltransferase catalytic" evidence="2">
    <location>
        <begin position="55"/>
        <end position="188"/>
    </location>
</feature>
<dbReference type="Pfam" id="PF07786">
    <property type="entry name" value="HGSNAT_cat"/>
    <property type="match status" value="1"/>
</dbReference>
<keyword evidence="4" id="KW-1185">Reference proteome</keyword>
<feature type="transmembrane region" description="Helical" evidence="1">
    <location>
        <begin position="326"/>
        <end position="347"/>
    </location>
</feature>
<name>A0AAV9B3F9_ACOGR</name>
<feature type="transmembrane region" description="Helical" evidence="1">
    <location>
        <begin position="386"/>
        <end position="408"/>
    </location>
</feature>
<evidence type="ECO:0000259" key="2">
    <source>
        <dbReference type="Pfam" id="PF07786"/>
    </source>
</evidence>
<dbReference type="AlphaFoldDB" id="A0AAV9B3F9"/>
<dbReference type="InterPro" id="IPR012429">
    <property type="entry name" value="HGSNAT_cat"/>
</dbReference>
<evidence type="ECO:0000313" key="4">
    <source>
        <dbReference type="Proteomes" id="UP001179952"/>
    </source>
</evidence>
<protein>
    <recommendedName>
        <fullName evidence="2">Heparan-alpha-glucosaminide N-acetyltransferase catalytic domain-containing protein</fullName>
    </recommendedName>
</protein>
<feature type="transmembrane region" description="Helical" evidence="1">
    <location>
        <begin position="359"/>
        <end position="380"/>
    </location>
</feature>
<reference evidence="3" key="2">
    <citation type="submission" date="2023-06" db="EMBL/GenBank/DDBJ databases">
        <authorList>
            <person name="Ma L."/>
            <person name="Liu K.-W."/>
            <person name="Li Z."/>
            <person name="Hsiao Y.-Y."/>
            <person name="Qi Y."/>
            <person name="Fu T."/>
            <person name="Tang G."/>
            <person name="Zhang D."/>
            <person name="Sun W.-H."/>
            <person name="Liu D.-K."/>
            <person name="Li Y."/>
            <person name="Chen G.-Z."/>
            <person name="Liu X.-D."/>
            <person name="Liao X.-Y."/>
            <person name="Jiang Y.-T."/>
            <person name="Yu X."/>
            <person name="Hao Y."/>
            <person name="Huang J."/>
            <person name="Zhao X.-W."/>
            <person name="Ke S."/>
            <person name="Chen Y.-Y."/>
            <person name="Wu W.-L."/>
            <person name="Hsu J.-L."/>
            <person name="Lin Y.-F."/>
            <person name="Huang M.-D."/>
            <person name="Li C.-Y."/>
            <person name="Huang L."/>
            <person name="Wang Z.-W."/>
            <person name="Zhao X."/>
            <person name="Zhong W.-Y."/>
            <person name="Peng D.-H."/>
            <person name="Ahmad S."/>
            <person name="Lan S."/>
            <person name="Zhang J.-S."/>
            <person name="Tsai W.-C."/>
            <person name="Van De Peer Y."/>
            <person name="Liu Z.-J."/>
        </authorList>
    </citation>
    <scope>NUCLEOTIDE SEQUENCE</scope>
    <source>
        <strain evidence="3">SCP</strain>
        <tissue evidence="3">Leaves</tissue>
    </source>
</reference>
<feature type="transmembrane region" description="Helical" evidence="1">
    <location>
        <begin position="220"/>
        <end position="237"/>
    </location>
</feature>
<keyword evidence="1" id="KW-1133">Transmembrane helix</keyword>
<feature type="transmembrane region" description="Helical" evidence="1">
    <location>
        <begin position="428"/>
        <end position="448"/>
    </location>
</feature>
<feature type="transmembrane region" description="Helical" evidence="1">
    <location>
        <begin position="56"/>
        <end position="73"/>
    </location>
</feature>
<organism evidence="3 4">
    <name type="scientific">Acorus gramineus</name>
    <name type="common">Dwarf sweet flag</name>
    <dbReference type="NCBI Taxonomy" id="55184"/>
    <lineage>
        <taxon>Eukaryota</taxon>
        <taxon>Viridiplantae</taxon>
        <taxon>Streptophyta</taxon>
        <taxon>Embryophyta</taxon>
        <taxon>Tracheophyta</taxon>
        <taxon>Spermatophyta</taxon>
        <taxon>Magnoliopsida</taxon>
        <taxon>Liliopsida</taxon>
        <taxon>Acoraceae</taxon>
        <taxon>Acorus</taxon>
    </lineage>
</organism>
<evidence type="ECO:0000256" key="1">
    <source>
        <dbReference type="SAM" id="Phobius"/>
    </source>
</evidence>
<accession>A0AAV9B3F9</accession>
<sequence>MGMYELIKGEDNGIPDPNKNSVSIEDGFIEEELRLTTVAKDETVTKVPSPPCKQRLVSLDVFRGITVALMILVDDAGGLFPAINHSPWNGVSLADFVMPFFLFIVGVSLALAYKRVSGRANATKKAALRAIKLSILGLILQGGYFHGINNLTFGVDITRIRWMGILQVYNLNYMLNQRQLSSQRIAVAYLFAAVCEIWLKGDDDVKSGFSLMRKYRFQMMVALSLTIMYMALLYGLYVPDWEYQISSESSTDSLKTYSVKCGVSGDTGPGCNAVGMIDRKLLGIQHLYRRPVYARTKECSINSPDHGPLPADAPSWCQAPFDPEGILSSVMAIVTCLIGLHFGHVIVHFMDHKDRILQWMIPSTFFVVVGFLLDISGMHVNKVLYTFSYTCVTAGAAGLLFAGTYILVDVYGFRRPTMIFEWMGMHALIIYILAACNIFPILIQGFYWKQPQNNVASLLSPSQAIICSSFELLAS</sequence>
<comment type="caution">
    <text evidence="3">The sequence shown here is derived from an EMBL/GenBank/DDBJ whole genome shotgun (WGS) entry which is preliminary data.</text>
</comment>
<gene>
    <name evidence="3" type="ORF">QJS04_geneDACA024898</name>
</gene>
<dbReference type="EMBL" id="JAUJYN010000005">
    <property type="protein sequence ID" value="KAK1271140.1"/>
    <property type="molecule type" value="Genomic_DNA"/>
</dbReference>
<feature type="transmembrane region" description="Helical" evidence="1">
    <location>
        <begin position="181"/>
        <end position="199"/>
    </location>
</feature>
<keyword evidence="1" id="KW-0812">Transmembrane</keyword>
<dbReference type="PANTHER" id="PTHR31061:SF24">
    <property type="entry name" value="LD22376P"/>
    <property type="match status" value="1"/>
</dbReference>
<keyword evidence="1" id="KW-0472">Membrane</keyword>
<dbReference type="PANTHER" id="PTHR31061">
    <property type="entry name" value="LD22376P"/>
    <property type="match status" value="1"/>
</dbReference>